<dbReference type="eggNOG" id="arCOG00271">
    <property type="taxonomic scope" value="Archaea"/>
</dbReference>
<evidence type="ECO:0000259" key="7">
    <source>
        <dbReference type="Pfam" id="PF00892"/>
    </source>
</evidence>
<dbReference type="Pfam" id="PF00892">
    <property type="entry name" value="EamA"/>
    <property type="match status" value="2"/>
</dbReference>
<dbReference type="InterPro" id="IPR050638">
    <property type="entry name" value="AA-Vitamin_Transporters"/>
</dbReference>
<dbReference type="STRING" id="985053.VMUT_0091"/>
<dbReference type="SUPFAM" id="SSF103481">
    <property type="entry name" value="Multidrug resistance efflux transporter EmrE"/>
    <property type="match status" value="2"/>
</dbReference>
<dbReference type="KEGG" id="vmo:VMUT_0091"/>
<feature type="transmembrane region" description="Helical" evidence="6">
    <location>
        <begin position="95"/>
        <end position="113"/>
    </location>
</feature>
<dbReference type="GeneID" id="10287743"/>
<accession>F0QSF6</accession>
<dbReference type="AlphaFoldDB" id="F0QSF6"/>
<feature type="transmembrane region" description="Helical" evidence="6">
    <location>
        <begin position="144"/>
        <end position="162"/>
    </location>
</feature>
<protein>
    <recommendedName>
        <fullName evidence="7">EamA domain-containing protein</fullName>
    </recommendedName>
</protein>
<evidence type="ECO:0000256" key="4">
    <source>
        <dbReference type="ARBA" id="ARBA00022989"/>
    </source>
</evidence>
<keyword evidence="3 6" id="KW-0812">Transmembrane</keyword>
<keyword evidence="2" id="KW-1003">Cell membrane</keyword>
<feature type="domain" description="EamA" evidence="7">
    <location>
        <begin position="147"/>
        <end position="284"/>
    </location>
</feature>
<gene>
    <name evidence="8" type="ordered locus">VMUT_0091</name>
</gene>
<feature type="transmembrane region" description="Helical" evidence="6">
    <location>
        <begin position="208"/>
        <end position="233"/>
    </location>
</feature>
<evidence type="ECO:0000256" key="2">
    <source>
        <dbReference type="ARBA" id="ARBA00022475"/>
    </source>
</evidence>
<dbReference type="PANTHER" id="PTHR32322">
    <property type="entry name" value="INNER MEMBRANE TRANSPORTER"/>
    <property type="match status" value="1"/>
</dbReference>
<dbReference type="PANTHER" id="PTHR32322:SF18">
    <property type="entry name" value="S-ADENOSYLMETHIONINE_S-ADENOSYLHOMOCYSTEINE TRANSPORTER"/>
    <property type="match status" value="1"/>
</dbReference>
<feature type="transmembrane region" description="Helical" evidence="6">
    <location>
        <begin position="7"/>
        <end position="25"/>
    </location>
</feature>
<keyword evidence="9" id="KW-1185">Reference proteome</keyword>
<evidence type="ECO:0000313" key="9">
    <source>
        <dbReference type="Proteomes" id="UP000007485"/>
    </source>
</evidence>
<dbReference type="InterPro" id="IPR000620">
    <property type="entry name" value="EamA_dom"/>
</dbReference>
<organism evidence="8 9">
    <name type="scientific">Vulcanisaeta moutnovskia (strain 768-28)</name>
    <dbReference type="NCBI Taxonomy" id="985053"/>
    <lineage>
        <taxon>Archaea</taxon>
        <taxon>Thermoproteota</taxon>
        <taxon>Thermoprotei</taxon>
        <taxon>Thermoproteales</taxon>
        <taxon>Thermoproteaceae</taxon>
        <taxon>Vulcanisaeta</taxon>
    </lineage>
</organism>
<evidence type="ECO:0000313" key="8">
    <source>
        <dbReference type="EMBL" id="ADY00307.1"/>
    </source>
</evidence>
<evidence type="ECO:0000256" key="5">
    <source>
        <dbReference type="ARBA" id="ARBA00023136"/>
    </source>
</evidence>
<dbReference type="RefSeq" id="WP_013603471.1">
    <property type="nucleotide sequence ID" value="NC_015151.1"/>
</dbReference>
<evidence type="ECO:0000256" key="1">
    <source>
        <dbReference type="ARBA" id="ARBA00004651"/>
    </source>
</evidence>
<dbReference type="EMBL" id="CP002529">
    <property type="protein sequence ID" value="ADY00307.1"/>
    <property type="molecule type" value="Genomic_DNA"/>
</dbReference>
<proteinExistence type="predicted"/>
<comment type="subcellular location">
    <subcellularLocation>
        <location evidence="1">Cell membrane</location>
        <topology evidence="1">Multi-pass membrane protein</topology>
    </subcellularLocation>
</comment>
<feature type="transmembrane region" description="Helical" evidence="6">
    <location>
        <begin position="174"/>
        <end position="196"/>
    </location>
</feature>
<keyword evidence="5 6" id="KW-0472">Membrane</keyword>
<dbReference type="GO" id="GO:0005886">
    <property type="term" value="C:plasma membrane"/>
    <property type="evidence" value="ECO:0007669"/>
    <property type="project" value="UniProtKB-SubCell"/>
</dbReference>
<dbReference type="HOGENOM" id="CLU_978689_0_0_2"/>
<feature type="transmembrane region" description="Helical" evidence="6">
    <location>
        <begin position="68"/>
        <end position="89"/>
    </location>
</feature>
<name>F0QSF6_VULM7</name>
<evidence type="ECO:0000256" key="6">
    <source>
        <dbReference type="SAM" id="Phobius"/>
    </source>
</evidence>
<feature type="domain" description="EamA" evidence="7">
    <location>
        <begin position="8"/>
        <end position="134"/>
    </location>
</feature>
<dbReference type="InterPro" id="IPR037185">
    <property type="entry name" value="EmrE-like"/>
</dbReference>
<feature type="transmembrane region" description="Helical" evidence="6">
    <location>
        <begin position="37"/>
        <end position="56"/>
    </location>
</feature>
<dbReference type="Proteomes" id="UP000007485">
    <property type="component" value="Chromosome"/>
</dbReference>
<keyword evidence="4 6" id="KW-1133">Transmembrane helix</keyword>
<feature type="transmembrane region" description="Helical" evidence="6">
    <location>
        <begin position="245"/>
        <end position="261"/>
    </location>
</feature>
<sequence length="285" mass="31281">MMRKTIFISYLLIYVFSASFNYFFVKFGLRYSPPLGYMAIRYAVAGLILAVIAVIINRKYHFILNKDLALLSLFSSLSTALWAYGLLYIDPGSSAIFGYTMPLFAIPLSVLIIHEKPRTLNVIGALTGFVGVIIYGVSSIIRGVSLMGSVLTVINAIFWALYSIYFRKLGNNDGLIVVSNMFIIGSLMLVIMGIMIDGLNTFMRIEWVPGFIGNLLGTSVIGGAVLFLTWYLLVNAIGVANSTPYIFTVPALTLALNYLIMGIQPTIPEIIGSAIMFLGIYLASI</sequence>
<reference evidence="8 9" key="1">
    <citation type="journal article" date="2011" name="J. Bacteriol.">
        <title>Complete genome sequence of 'Vulcanisaeta moutnovskia' strain 768-28, a novel member of the hyperthermophilic crenarchaeal genus vulcanisaeta.</title>
        <authorList>
            <person name="Gumerov V.M."/>
            <person name="Mardanov A.V."/>
            <person name="Beletsky A.V."/>
            <person name="Prokofeva M.I."/>
            <person name="Bonch-Osmolovskaya E.A."/>
            <person name="Ravin N.V."/>
            <person name="Skryabin K.G."/>
        </authorList>
    </citation>
    <scope>NUCLEOTIDE SEQUENCE [LARGE SCALE GENOMIC DNA]</scope>
    <source>
        <strain evidence="8 9">768-28</strain>
    </source>
</reference>
<feature type="transmembrane region" description="Helical" evidence="6">
    <location>
        <begin position="120"/>
        <end position="138"/>
    </location>
</feature>
<evidence type="ECO:0000256" key="3">
    <source>
        <dbReference type="ARBA" id="ARBA00022692"/>
    </source>
</evidence>